<dbReference type="InterPro" id="IPR014710">
    <property type="entry name" value="RmlC-like_jellyroll"/>
</dbReference>
<keyword evidence="3" id="KW-1185">Reference proteome</keyword>
<dbReference type="InterPro" id="IPR011051">
    <property type="entry name" value="RmlC_Cupin_sf"/>
</dbReference>
<dbReference type="InterPro" id="IPR041916">
    <property type="entry name" value="Anti_sigma_zinc_sf"/>
</dbReference>
<dbReference type="InterPro" id="IPR025979">
    <property type="entry name" value="ChrR-like_cupin_dom"/>
</dbReference>
<accession>A0ABS8L2Z9</accession>
<organism evidence="2 3">
    <name type="scientific">Reyranella aquatilis</name>
    <dbReference type="NCBI Taxonomy" id="2035356"/>
    <lineage>
        <taxon>Bacteria</taxon>
        <taxon>Pseudomonadati</taxon>
        <taxon>Pseudomonadota</taxon>
        <taxon>Alphaproteobacteria</taxon>
        <taxon>Hyphomicrobiales</taxon>
        <taxon>Reyranellaceae</taxon>
        <taxon>Reyranella</taxon>
    </lineage>
</organism>
<sequence>MSSHPAPEELLLDYVAGALPAGPELAVALHVALDPASRETVDRLTALGGALLEREPAGAVDAGLGTVLERTLARLDDVPVEPKPSSRRHRHPGFEWAPAPLVPHLRPGMDWRRVMGKFDEIRLDLPGDFHRVSLLRLESGRGLPEHKHPGYEYTVVLQGGYTDETGSYGVGDFAVGPGSVRHEPIADPGEPCIAMIVVEKPIVLTGPWGRWLNPLVSRGLI</sequence>
<dbReference type="NCBIfam" id="TIGR02451">
    <property type="entry name" value="anti_sig_ChrR"/>
    <property type="match status" value="1"/>
</dbReference>
<dbReference type="Gene3D" id="1.10.10.1320">
    <property type="entry name" value="Anti-sigma factor, zinc-finger domain"/>
    <property type="match status" value="1"/>
</dbReference>
<dbReference type="Gene3D" id="2.60.120.10">
    <property type="entry name" value="Jelly Rolls"/>
    <property type="match status" value="1"/>
</dbReference>
<dbReference type="SUPFAM" id="SSF51182">
    <property type="entry name" value="RmlC-like cupins"/>
    <property type="match status" value="1"/>
</dbReference>
<evidence type="ECO:0000313" key="2">
    <source>
        <dbReference type="EMBL" id="MCC8432709.1"/>
    </source>
</evidence>
<dbReference type="Proteomes" id="UP001198862">
    <property type="component" value="Unassembled WGS sequence"/>
</dbReference>
<dbReference type="RefSeq" id="WP_230554125.1">
    <property type="nucleotide sequence ID" value="NZ_JAJISD010000017.1"/>
</dbReference>
<feature type="domain" description="ChrR-like cupin" evidence="1">
    <location>
        <begin position="131"/>
        <end position="196"/>
    </location>
</feature>
<comment type="caution">
    <text evidence="2">The sequence shown here is derived from an EMBL/GenBank/DDBJ whole genome shotgun (WGS) entry which is preliminary data.</text>
</comment>
<proteinExistence type="predicted"/>
<dbReference type="Pfam" id="PF12973">
    <property type="entry name" value="Cupin_7"/>
    <property type="match status" value="1"/>
</dbReference>
<evidence type="ECO:0000259" key="1">
    <source>
        <dbReference type="Pfam" id="PF12973"/>
    </source>
</evidence>
<gene>
    <name evidence="2" type="ORF">LJ725_27365</name>
</gene>
<dbReference type="EMBL" id="JAJISD010000017">
    <property type="protein sequence ID" value="MCC8432709.1"/>
    <property type="molecule type" value="Genomic_DNA"/>
</dbReference>
<dbReference type="CDD" id="cd20301">
    <property type="entry name" value="cupin_ChrR"/>
    <property type="match status" value="1"/>
</dbReference>
<reference evidence="2 3" key="1">
    <citation type="submission" date="2021-11" db="EMBL/GenBank/DDBJ databases">
        <authorList>
            <person name="Lee D.-H."/>
            <person name="Kim S.-B."/>
        </authorList>
    </citation>
    <scope>NUCLEOTIDE SEQUENCE [LARGE SCALE GENOMIC DNA]</scope>
    <source>
        <strain evidence="2 3">KCTC 52223</strain>
    </source>
</reference>
<name>A0ABS8L2Z9_9HYPH</name>
<dbReference type="InterPro" id="IPR012807">
    <property type="entry name" value="Anti-sigma_ChrR"/>
</dbReference>
<protein>
    <submittedName>
        <fullName evidence="2">ChrR family anti-sigma-E factor</fullName>
    </submittedName>
</protein>
<evidence type="ECO:0000313" key="3">
    <source>
        <dbReference type="Proteomes" id="UP001198862"/>
    </source>
</evidence>